<protein>
    <submittedName>
        <fullName evidence="4">Recombinase family protein</fullName>
    </submittedName>
</protein>
<keyword evidence="1" id="KW-0175">Coiled coil</keyword>
<dbReference type="PANTHER" id="PTHR30461:SF23">
    <property type="entry name" value="DNA RECOMBINASE-RELATED"/>
    <property type="match status" value="1"/>
</dbReference>
<dbReference type="OrthoDB" id="65783at2"/>
<dbReference type="SMART" id="SM00857">
    <property type="entry name" value="Resolvase"/>
    <property type="match status" value="1"/>
</dbReference>
<evidence type="ECO:0000259" key="2">
    <source>
        <dbReference type="PROSITE" id="PS51736"/>
    </source>
</evidence>
<dbReference type="InterPro" id="IPR050639">
    <property type="entry name" value="SSR_resolvase"/>
</dbReference>
<evidence type="ECO:0000313" key="5">
    <source>
        <dbReference type="Proteomes" id="UP000295280"/>
    </source>
</evidence>
<evidence type="ECO:0000256" key="1">
    <source>
        <dbReference type="SAM" id="Coils"/>
    </source>
</evidence>
<dbReference type="Pfam" id="PF00239">
    <property type="entry name" value="Resolvase"/>
    <property type="match status" value="1"/>
</dbReference>
<dbReference type="CDD" id="cd00338">
    <property type="entry name" value="Ser_Recombinase"/>
    <property type="match status" value="1"/>
</dbReference>
<dbReference type="Gene3D" id="3.90.1750.20">
    <property type="entry name" value="Putative Large Serine Recombinase, Chain B, Domain 2"/>
    <property type="match status" value="1"/>
</dbReference>
<dbReference type="InterPro" id="IPR006119">
    <property type="entry name" value="Resolv_N"/>
</dbReference>
<dbReference type="InterPro" id="IPR038109">
    <property type="entry name" value="DNA_bind_recomb_sf"/>
</dbReference>
<gene>
    <name evidence="4" type="ORF">ERX40_02620</name>
</gene>
<evidence type="ECO:0000313" key="4">
    <source>
        <dbReference type="EMBL" id="TDM04081.1"/>
    </source>
</evidence>
<dbReference type="PROSITE" id="PS51736">
    <property type="entry name" value="RECOMBINASES_3"/>
    <property type="match status" value="1"/>
</dbReference>
<dbReference type="Pfam" id="PF07508">
    <property type="entry name" value="Recombinase"/>
    <property type="match status" value="1"/>
</dbReference>
<feature type="coiled-coil region" evidence="1">
    <location>
        <begin position="431"/>
        <end position="465"/>
    </location>
</feature>
<dbReference type="EMBL" id="SCWD01000001">
    <property type="protein sequence ID" value="TDM04081.1"/>
    <property type="molecule type" value="Genomic_DNA"/>
</dbReference>
<feature type="domain" description="Resolvase/invertase-type recombinase catalytic" evidence="2">
    <location>
        <begin position="22"/>
        <end position="169"/>
    </location>
</feature>
<sequence length="528" mass="62474">MEKNNFNYEDYYAIEEEKKIKNVAIYARKSRANEGEKDLNNHLIRLKARCDLNEWKYKVYKEIGSGSTLRDRPQMIKLLEDCQEGVYDAVVVVDIDRLSRGKGADLDRILGILKNHNIKIVQESPYDVYDLNNSNHAQMLEMKMFFGNMELMQIKKRHREGKRLAQFMGKWVNGNPPYGYSIDRKTKFLIINEDEAKVIRQLKDLFLEHRNTVKVAEVANKTGLRTRKGNLFDRERVSKILQNETIAGTYVYNKYKGNYKNKDNESYSVTKFEYVDKSEWKRKLDNHPAIITMEEFNLIKQHFVQKSASRNPIKHVHALTGLCITPTGEKYYLKKSQKHVKRPDRLVVDKKDMINSIHYLPVDVEIVEECLYEFFKMMKNKLENLKNYQKSKNEQVKLQQDKLYRLQQEEKRIEKLMNKIDEGFIFEIYTAAQAKKLKEEHTSELAVVKAEINQINNTIFQIENEDDEDYLDNVNFFLKDIKKNTMPNELNEFYSNVFKHIVVSRTNAVDLEIKFVYKDYGAAKYFSQ</sequence>
<evidence type="ECO:0000259" key="3">
    <source>
        <dbReference type="PROSITE" id="PS51737"/>
    </source>
</evidence>
<reference evidence="4 5" key="1">
    <citation type="submission" date="2019-01" db="EMBL/GenBank/DDBJ databases">
        <title>Draft genome sequences of the type strains of six Macrococcus species.</title>
        <authorList>
            <person name="Mazhar S."/>
            <person name="Altermann E."/>
            <person name="Hill C."/>
            <person name="Mcauliffe O."/>
        </authorList>
    </citation>
    <scope>NUCLEOTIDE SEQUENCE [LARGE SCALE GENOMIC DNA]</scope>
    <source>
        <strain evidence="4 5">ATCC 51828</strain>
    </source>
</reference>
<dbReference type="AlphaFoldDB" id="A0A9Q8CMD0"/>
<name>A0A9Q8CMD0_9STAP</name>
<dbReference type="SUPFAM" id="SSF53041">
    <property type="entry name" value="Resolvase-like"/>
    <property type="match status" value="1"/>
</dbReference>
<organism evidence="4 5">
    <name type="scientific">Macrococcus carouselicus</name>
    <dbReference type="NCBI Taxonomy" id="69969"/>
    <lineage>
        <taxon>Bacteria</taxon>
        <taxon>Bacillati</taxon>
        <taxon>Bacillota</taxon>
        <taxon>Bacilli</taxon>
        <taxon>Bacillales</taxon>
        <taxon>Staphylococcaceae</taxon>
        <taxon>Macrococcus</taxon>
    </lineage>
</organism>
<proteinExistence type="predicted"/>
<comment type="caution">
    <text evidence="4">The sequence shown here is derived from an EMBL/GenBank/DDBJ whole genome shotgun (WGS) entry which is preliminary data.</text>
</comment>
<dbReference type="GO" id="GO:0003677">
    <property type="term" value="F:DNA binding"/>
    <property type="evidence" value="ECO:0007669"/>
    <property type="project" value="InterPro"/>
</dbReference>
<accession>A0A9Q8CMD0</accession>
<dbReference type="Proteomes" id="UP000295280">
    <property type="component" value="Unassembled WGS sequence"/>
</dbReference>
<dbReference type="InterPro" id="IPR011109">
    <property type="entry name" value="DNA_bind_recombinase_dom"/>
</dbReference>
<keyword evidence="5" id="KW-1185">Reference proteome</keyword>
<dbReference type="PROSITE" id="PS51737">
    <property type="entry name" value="RECOMBINASE_DNA_BIND"/>
    <property type="match status" value="1"/>
</dbReference>
<dbReference type="Gene3D" id="3.40.50.1390">
    <property type="entry name" value="Resolvase, N-terminal catalytic domain"/>
    <property type="match status" value="1"/>
</dbReference>
<dbReference type="RefSeq" id="WP_133416941.1">
    <property type="nucleotide sequence ID" value="NZ_SCWD01000001.1"/>
</dbReference>
<dbReference type="InterPro" id="IPR036162">
    <property type="entry name" value="Resolvase-like_N_sf"/>
</dbReference>
<feature type="domain" description="Recombinase" evidence="3">
    <location>
        <begin position="177"/>
        <end position="311"/>
    </location>
</feature>
<dbReference type="GO" id="GO:0000150">
    <property type="term" value="F:DNA strand exchange activity"/>
    <property type="evidence" value="ECO:0007669"/>
    <property type="project" value="InterPro"/>
</dbReference>
<dbReference type="PANTHER" id="PTHR30461">
    <property type="entry name" value="DNA-INVERTASE FROM LAMBDOID PROPHAGE"/>
    <property type="match status" value="1"/>
</dbReference>